<evidence type="ECO:0000313" key="1">
    <source>
        <dbReference type="EMBL" id="XCH46900.1"/>
    </source>
</evidence>
<accession>A0AAU8H044</accession>
<organism evidence="1">
    <name type="scientific">Thermodesulfovibrio autotrophicus</name>
    <dbReference type="NCBI Taxonomy" id="3118333"/>
    <lineage>
        <taxon>Bacteria</taxon>
        <taxon>Pseudomonadati</taxon>
        <taxon>Nitrospirota</taxon>
        <taxon>Thermodesulfovibrionia</taxon>
        <taxon>Thermodesulfovibrionales</taxon>
        <taxon>Thermodesulfovibrionaceae</taxon>
        <taxon>Thermodesulfovibrio</taxon>
    </lineage>
</organism>
<dbReference type="KEGG" id="taut:V4D30_01145"/>
<sequence>MGYIRILKRDAKKILLDDSMTYLFLLNKQNKGKILYIKTEALISFLEANGIEITNEELKDLEMKLKEERKKWWHNYRKILYQRNQVNKSTLKGQPEEKDKEKVEELECVV</sequence>
<dbReference type="AlphaFoldDB" id="A0AAU8H044"/>
<name>A0AAU8H044_9BACT</name>
<proteinExistence type="predicted"/>
<reference evidence="1" key="1">
    <citation type="submission" date="2024-01" db="EMBL/GenBank/DDBJ databases">
        <title>The first autotrophic representatives of the genus Thermodesulfovibrio.</title>
        <authorList>
            <person name="Maltseva A.I."/>
            <person name="Elcheninov A.G."/>
            <person name="Kublanov I.V."/>
            <person name="Lebedinsky A.V."/>
            <person name="Frolov E.N."/>
        </authorList>
    </citation>
    <scope>NUCLEOTIDE SEQUENCE</scope>
    <source>
        <strain evidence="1">3907-1M</strain>
    </source>
</reference>
<protein>
    <submittedName>
        <fullName evidence="1">Uncharacterized protein</fullName>
    </submittedName>
</protein>
<dbReference type="EMBL" id="CP144373">
    <property type="protein sequence ID" value="XCH46900.1"/>
    <property type="molecule type" value="Genomic_DNA"/>
</dbReference>
<dbReference type="RefSeq" id="WP_353684425.1">
    <property type="nucleotide sequence ID" value="NZ_CP144373.1"/>
</dbReference>
<gene>
    <name evidence="1" type="ORF">V4D30_01145</name>
</gene>